<evidence type="ECO:0000256" key="3">
    <source>
        <dbReference type="ARBA" id="ARBA00013538"/>
    </source>
</evidence>
<dbReference type="GO" id="GO:0046540">
    <property type="term" value="C:U4/U6 x U5 tri-snRNP complex"/>
    <property type="evidence" value="ECO:0007669"/>
    <property type="project" value="InterPro"/>
</dbReference>
<dbReference type="InterPro" id="IPR042239">
    <property type="entry name" value="Nop_C"/>
</dbReference>
<keyword evidence="9" id="KW-0687">Ribonucleoprotein</keyword>
<dbReference type="GO" id="GO:0000244">
    <property type="term" value="P:spliceosomal tri-snRNP complex assembly"/>
    <property type="evidence" value="ECO:0007669"/>
    <property type="project" value="InterPro"/>
</dbReference>
<evidence type="ECO:0000256" key="11">
    <source>
        <dbReference type="ARBA" id="ARBA00045397"/>
    </source>
</evidence>
<evidence type="ECO:0000256" key="12">
    <source>
        <dbReference type="SAM" id="MobiDB-lite"/>
    </source>
</evidence>
<name>A0A8D3E5I7_SCOMX</name>
<organism evidence="14 15">
    <name type="scientific">Scophthalmus maximus</name>
    <name type="common">Turbot</name>
    <name type="synonym">Psetta maxima</name>
    <dbReference type="NCBI Taxonomy" id="52904"/>
    <lineage>
        <taxon>Eukaryota</taxon>
        <taxon>Metazoa</taxon>
        <taxon>Chordata</taxon>
        <taxon>Craniata</taxon>
        <taxon>Vertebrata</taxon>
        <taxon>Euteleostomi</taxon>
        <taxon>Actinopterygii</taxon>
        <taxon>Neopterygii</taxon>
        <taxon>Teleostei</taxon>
        <taxon>Neoteleostei</taxon>
        <taxon>Acanthomorphata</taxon>
        <taxon>Carangaria</taxon>
        <taxon>Pleuronectiformes</taxon>
        <taxon>Pleuronectoidei</taxon>
        <taxon>Scophthalmidae</taxon>
        <taxon>Scophthalmus</taxon>
    </lineage>
</organism>
<dbReference type="Gene3D" id="1.10.287.4070">
    <property type="match status" value="1"/>
</dbReference>
<dbReference type="SUPFAM" id="SSF89124">
    <property type="entry name" value="Nop domain"/>
    <property type="match status" value="1"/>
</dbReference>
<dbReference type="InterPro" id="IPR019175">
    <property type="entry name" value="Prp31_C"/>
</dbReference>
<dbReference type="InterPro" id="IPR027105">
    <property type="entry name" value="Prp31"/>
</dbReference>
<comment type="function">
    <text evidence="11">Involved in pre-mRNA splicing as component of the spliceosome. Required for the assembly of the U4/U5/U6 tri-snRNP complex, one of the building blocks of the spliceosome.</text>
</comment>
<proteinExistence type="inferred from homology"/>
<dbReference type="GO" id="GO:0015030">
    <property type="term" value="C:Cajal body"/>
    <property type="evidence" value="ECO:0007669"/>
    <property type="project" value="UniProtKB-SubCell"/>
</dbReference>
<dbReference type="Pfam" id="PF09785">
    <property type="entry name" value="Prp31_C"/>
    <property type="match status" value="1"/>
</dbReference>
<dbReference type="Ensembl" id="ENSSMAT00000077677.1">
    <property type="protein sequence ID" value="ENSSMAP00000067046.1"/>
    <property type="gene ID" value="ENSSMAG00000013211.2"/>
</dbReference>
<dbReference type="PROSITE" id="PS51358">
    <property type="entry name" value="NOP"/>
    <property type="match status" value="1"/>
</dbReference>
<evidence type="ECO:0000256" key="4">
    <source>
        <dbReference type="ARBA" id="ARBA00022664"/>
    </source>
</evidence>
<dbReference type="GO" id="GO:0071011">
    <property type="term" value="C:precatalytic spliceosome"/>
    <property type="evidence" value="ECO:0007669"/>
    <property type="project" value="TreeGrafter"/>
</dbReference>
<keyword evidence="4" id="KW-0507">mRNA processing</keyword>
<evidence type="ECO:0000256" key="5">
    <source>
        <dbReference type="ARBA" id="ARBA00022728"/>
    </source>
</evidence>
<reference evidence="14" key="1">
    <citation type="submission" date="2023-05" db="EMBL/GenBank/DDBJ databases">
        <title>High-quality long-read genome of Scophthalmus maximus.</title>
        <authorList>
            <person name="Lien S."/>
            <person name="Martinez P."/>
        </authorList>
    </citation>
    <scope>NUCLEOTIDE SEQUENCE [LARGE SCALE GENOMIC DNA]</scope>
</reference>
<keyword evidence="7" id="KW-0508">mRNA splicing</keyword>
<evidence type="ECO:0000256" key="8">
    <source>
        <dbReference type="ARBA" id="ARBA00023242"/>
    </source>
</evidence>
<evidence type="ECO:0000256" key="10">
    <source>
        <dbReference type="ARBA" id="ARBA00030766"/>
    </source>
</evidence>
<dbReference type="Pfam" id="PF01798">
    <property type="entry name" value="Nop"/>
    <property type="match status" value="1"/>
</dbReference>
<feature type="domain" description="Nop" evidence="13">
    <location>
        <begin position="216"/>
        <end position="337"/>
    </location>
</feature>
<keyword evidence="5" id="KW-0747">Spliceosome</keyword>
<comment type="similarity">
    <text evidence="2">Belongs to the PRP31 family.</text>
</comment>
<evidence type="ECO:0000256" key="2">
    <source>
        <dbReference type="ARBA" id="ARBA00005572"/>
    </source>
</evidence>
<accession>A0A8D3E5I7</accession>
<feature type="compositionally biased region" description="Acidic residues" evidence="12">
    <location>
        <begin position="7"/>
        <end position="33"/>
    </location>
</feature>
<dbReference type="InterPro" id="IPR036070">
    <property type="entry name" value="Nop_dom_sf"/>
</dbReference>
<dbReference type="GO" id="GO:0005687">
    <property type="term" value="C:U4 snRNP"/>
    <property type="evidence" value="ECO:0007669"/>
    <property type="project" value="TreeGrafter"/>
</dbReference>
<keyword evidence="8" id="KW-0539">Nucleus</keyword>
<evidence type="ECO:0000256" key="9">
    <source>
        <dbReference type="ARBA" id="ARBA00023274"/>
    </source>
</evidence>
<sequence>MSLADELLADLEEAGDEGEDGLYPEGEEGERLEDIPEEMEVDYSKAESVASIAKLRNSKQFSEIIDKISDYIGKQRKNSDVSGPVESDPEYRLIVAANNLTVEIDNELNIIHKFTRDKYSKRFPELESLVPDSLDYIRTVKELGNNLEKCKNNENLQQILTNATIMVVSVTASTTQGSQLNEDELKQLEEACDMALELNQSKHRIYEYVESRMSFIAPNLSIIVGASTAAKIMGIAGGLTNLSKMPACNLMLLGAQRRTLSGFSSTSLLPHTGFIYHCDVVQSLPPDLRRKAARLVSAKCTLASRLHKHLKIKEEIERKFDKWQEPPPVKQVKPLPAPLDGQRKKRGGRRYRKMKERLGLTEIRKHANRMTFAEIEDDAYQEDLGFSLGQLGKSGSGRVRQAQVNEATKARISKSLQRTLQKQSMTYGGKSTVRDRSSGTSSSVAFTPLQGLEIVNPQAAEKKVAEANQKYFSNMAEFLKVKKEAKS</sequence>
<feature type="region of interest" description="Disordered" evidence="12">
    <location>
        <begin position="326"/>
        <end position="350"/>
    </location>
</feature>
<dbReference type="PANTHER" id="PTHR13904:SF0">
    <property type="entry name" value="U4_U6 SMALL NUCLEAR RIBONUCLEOPROTEIN PRP31"/>
    <property type="match status" value="1"/>
</dbReference>
<dbReference type="Proteomes" id="UP000694558">
    <property type="component" value="Chromosome 1"/>
</dbReference>
<feature type="region of interest" description="Disordered" evidence="12">
    <location>
        <begin position="1"/>
        <end position="33"/>
    </location>
</feature>
<evidence type="ECO:0000313" key="15">
    <source>
        <dbReference type="Proteomes" id="UP000694558"/>
    </source>
</evidence>
<dbReference type="FunFam" id="1.10.287.4070:FF:000003">
    <property type="entry name" value="U4/U6 small nuclear ribonucleoprotein PRP31"/>
    <property type="match status" value="1"/>
</dbReference>
<evidence type="ECO:0000256" key="6">
    <source>
        <dbReference type="ARBA" id="ARBA00022884"/>
    </source>
</evidence>
<dbReference type="PANTHER" id="PTHR13904">
    <property type="entry name" value="PRE-MRNA SPLICING FACTOR PRP31"/>
    <property type="match status" value="1"/>
</dbReference>
<dbReference type="InterPro" id="IPR002687">
    <property type="entry name" value="Nop_dom"/>
</dbReference>
<gene>
    <name evidence="14" type="primary">prpf31</name>
</gene>
<comment type="subcellular location">
    <subcellularLocation>
        <location evidence="1">Nucleus</location>
        <location evidence="1">Cajal body</location>
    </subcellularLocation>
</comment>
<dbReference type="FunFam" id="1.10.246.90:FF:000002">
    <property type="entry name" value="U4/U6 small nuclear ribonucleoprotein Prp31"/>
    <property type="match status" value="1"/>
</dbReference>
<dbReference type="InterPro" id="IPR012976">
    <property type="entry name" value="NOSIC"/>
</dbReference>
<evidence type="ECO:0000256" key="1">
    <source>
        <dbReference type="ARBA" id="ARBA00004408"/>
    </source>
</evidence>
<keyword evidence="6" id="KW-0694">RNA-binding</keyword>
<dbReference type="GO" id="GO:0003723">
    <property type="term" value="F:RNA binding"/>
    <property type="evidence" value="ECO:0007669"/>
    <property type="project" value="UniProtKB-KW"/>
</dbReference>
<evidence type="ECO:0000313" key="14">
    <source>
        <dbReference type="Ensembl" id="ENSSMAP00000067046.1"/>
    </source>
</evidence>
<dbReference type="Gene3D" id="1.10.246.90">
    <property type="entry name" value="Nop domain"/>
    <property type="match status" value="1"/>
</dbReference>
<reference evidence="14" key="2">
    <citation type="submission" date="2025-08" db="UniProtKB">
        <authorList>
            <consortium name="Ensembl"/>
        </authorList>
    </citation>
    <scope>IDENTIFICATION</scope>
</reference>
<dbReference type="GeneTree" id="ENSGT00550000075069"/>
<evidence type="ECO:0000259" key="13">
    <source>
        <dbReference type="PROSITE" id="PS51358"/>
    </source>
</evidence>
<protein>
    <recommendedName>
        <fullName evidence="3">U4/U6 small nuclear ribonucleoprotein Prp31</fullName>
    </recommendedName>
    <alternativeName>
        <fullName evidence="10">Pre-mRNA-processing factor 31</fullName>
    </alternativeName>
</protein>
<evidence type="ECO:0000256" key="7">
    <source>
        <dbReference type="ARBA" id="ARBA00023187"/>
    </source>
</evidence>
<dbReference type="SMART" id="SM00931">
    <property type="entry name" value="NOSIC"/>
    <property type="match status" value="1"/>
</dbReference>
<dbReference type="AlphaFoldDB" id="A0A8D3E5I7"/>